<protein>
    <submittedName>
        <fullName evidence="3">Outer membrane protein beta-barrel domain-containing protein</fullName>
    </submittedName>
</protein>
<feature type="signal peptide" evidence="1">
    <location>
        <begin position="1"/>
        <end position="20"/>
    </location>
</feature>
<dbReference type="RefSeq" id="WP_072835011.1">
    <property type="nucleotide sequence ID" value="NZ_FQUU01000006.1"/>
</dbReference>
<sequence>MKTRFYVLAACILFAQAAFAQFTVGIKGGTNITKVEGKAFRDEFRYGYHLGGFAEIGLGGRLGIQPEVLFNQYQTRADSSFKNVYQNATNFSNYKDVKLNYLTIPILLNYKLGNILSLQAGPQFGILISQDKNLLENGKEAFKSGDFSLTGGAQINISKLRLTGRYFVGLNNISDVGDQNKWNNQGYQLSLGIAL</sequence>
<organism evidence="3 4">
    <name type="scientific">Flavisolibacter ginsengisoli DSM 18119</name>
    <dbReference type="NCBI Taxonomy" id="1121884"/>
    <lineage>
        <taxon>Bacteria</taxon>
        <taxon>Pseudomonadati</taxon>
        <taxon>Bacteroidota</taxon>
        <taxon>Chitinophagia</taxon>
        <taxon>Chitinophagales</taxon>
        <taxon>Chitinophagaceae</taxon>
        <taxon>Flavisolibacter</taxon>
    </lineage>
</organism>
<gene>
    <name evidence="3" type="ORF">SAMN02745131_01806</name>
</gene>
<dbReference type="STRING" id="1121884.SAMN02745131_01806"/>
<dbReference type="EMBL" id="FQUU01000006">
    <property type="protein sequence ID" value="SHF10617.1"/>
    <property type="molecule type" value="Genomic_DNA"/>
</dbReference>
<name>A0A1M4YYI6_9BACT</name>
<proteinExistence type="predicted"/>
<reference evidence="3 4" key="1">
    <citation type="submission" date="2016-11" db="EMBL/GenBank/DDBJ databases">
        <authorList>
            <person name="Jaros S."/>
            <person name="Januszkiewicz K."/>
            <person name="Wedrychowicz H."/>
        </authorList>
    </citation>
    <scope>NUCLEOTIDE SEQUENCE [LARGE SCALE GENOMIC DNA]</scope>
    <source>
        <strain evidence="3 4">DSM 18119</strain>
    </source>
</reference>
<evidence type="ECO:0000256" key="1">
    <source>
        <dbReference type="SAM" id="SignalP"/>
    </source>
</evidence>
<dbReference type="Pfam" id="PF13568">
    <property type="entry name" value="OMP_b-brl_2"/>
    <property type="match status" value="1"/>
</dbReference>
<feature type="chain" id="PRO_5012431745" evidence="1">
    <location>
        <begin position="21"/>
        <end position="195"/>
    </location>
</feature>
<feature type="domain" description="Outer membrane protein beta-barrel" evidence="2">
    <location>
        <begin position="14"/>
        <end position="174"/>
    </location>
</feature>
<accession>A0A1M4YYI6</accession>
<keyword evidence="4" id="KW-1185">Reference proteome</keyword>
<dbReference type="AlphaFoldDB" id="A0A1M4YYI6"/>
<dbReference type="Proteomes" id="UP000184048">
    <property type="component" value="Unassembled WGS sequence"/>
</dbReference>
<evidence type="ECO:0000313" key="4">
    <source>
        <dbReference type="Proteomes" id="UP000184048"/>
    </source>
</evidence>
<dbReference type="OrthoDB" id="947434at2"/>
<evidence type="ECO:0000259" key="2">
    <source>
        <dbReference type="Pfam" id="PF13568"/>
    </source>
</evidence>
<evidence type="ECO:0000313" key="3">
    <source>
        <dbReference type="EMBL" id="SHF10617.1"/>
    </source>
</evidence>
<dbReference type="InterPro" id="IPR025665">
    <property type="entry name" value="Beta-barrel_OMP_2"/>
</dbReference>
<keyword evidence="1" id="KW-0732">Signal</keyword>